<dbReference type="EMBL" id="BMKI01000001">
    <property type="protein sequence ID" value="GGC76280.1"/>
    <property type="molecule type" value="Genomic_DNA"/>
</dbReference>
<comment type="caution">
    <text evidence="1">The sequence shown here is derived from an EMBL/GenBank/DDBJ whole genome shotgun (WGS) entry which is preliminary data.</text>
</comment>
<keyword evidence="2" id="KW-1185">Reference proteome</keyword>
<dbReference type="Proteomes" id="UP000630615">
    <property type="component" value="Unassembled WGS sequence"/>
</dbReference>
<gene>
    <name evidence="1" type="ORF">GCM10011573_02330</name>
</gene>
<dbReference type="RefSeq" id="WP_088271558.1">
    <property type="nucleotide sequence ID" value="NZ_BMKI01000001.1"/>
</dbReference>
<accession>A0ABQ1NH35</accession>
<reference evidence="2" key="1">
    <citation type="journal article" date="2019" name="Int. J. Syst. Evol. Microbiol.">
        <title>The Global Catalogue of Microorganisms (GCM) 10K type strain sequencing project: providing services to taxonomists for standard genome sequencing and annotation.</title>
        <authorList>
            <consortium name="The Broad Institute Genomics Platform"/>
            <consortium name="The Broad Institute Genome Sequencing Center for Infectious Disease"/>
            <person name="Wu L."/>
            <person name="Ma J."/>
        </authorList>
    </citation>
    <scope>NUCLEOTIDE SEQUENCE [LARGE SCALE GENOMIC DNA]</scope>
    <source>
        <strain evidence="2">CGMCC 1.15942</strain>
    </source>
</reference>
<sequence>MKISDKLGLGMSQSELDFVDIDLENDMPLFLDPYFLSIRDDRWSQVAHRTLENYFGFILNLLHEEKQDEARTYFRFNEPEEVCFGWTKKGTKGNGLGKDESKKLFQYIIDSEAVTDGVINTASDIKIFVRNIGHDKLSDLTINVIRKHLIEYTKNQMELLGIKLEKAASGIYWDSKNMSWNNSFEDMLVIEGKPIILVPKAIVCRMDNYFYDYNIYANSFVYNYLAETEIRLGSTLVRERKNGEQYVTKKDLKKEYGFDKKIFLQEFTKNHPEIYDHFKSQAEDRVASVTDIELIEDYSDELYLGIIDSMISKFKTIPTGKSHANDYHNLIIGTMTFLFYPDLINPIKEQPIHDGRKRIDISYDNASRRGFFYTLSNNKKIPCSYVFVECKNYSGEVLNPEFDQLNGRFSVNNGQFGFLVFRGTENEELILDRCRDFYSDMKNLIIPIMDKDFVSLLEKKKNTEYDHPQQEFLNTLARKIMVG</sequence>
<evidence type="ECO:0008006" key="3">
    <source>
        <dbReference type="Google" id="ProtNLM"/>
    </source>
</evidence>
<evidence type="ECO:0000313" key="2">
    <source>
        <dbReference type="Proteomes" id="UP000630615"/>
    </source>
</evidence>
<protein>
    <recommendedName>
        <fullName evidence="3">Restriction endonuclease</fullName>
    </recommendedName>
</protein>
<proteinExistence type="predicted"/>
<name>A0ABQ1NH35_9ENTE</name>
<evidence type="ECO:0000313" key="1">
    <source>
        <dbReference type="EMBL" id="GGC76280.1"/>
    </source>
</evidence>
<organism evidence="1 2">
    <name type="scientific">Enterococcus wangshanyuanii</name>
    <dbReference type="NCBI Taxonomy" id="2005703"/>
    <lineage>
        <taxon>Bacteria</taxon>
        <taxon>Bacillati</taxon>
        <taxon>Bacillota</taxon>
        <taxon>Bacilli</taxon>
        <taxon>Lactobacillales</taxon>
        <taxon>Enterococcaceae</taxon>
        <taxon>Enterococcus</taxon>
    </lineage>
</organism>